<name>A0A1N7BWF5_9FIRM</name>
<dbReference type="AlphaFoldDB" id="A0A1N7BWF5"/>
<dbReference type="EMBL" id="FTNC01000036">
    <property type="protein sequence ID" value="SIR55650.1"/>
    <property type="molecule type" value="Genomic_DNA"/>
</dbReference>
<evidence type="ECO:0000256" key="1">
    <source>
        <dbReference type="ARBA" id="ARBA00007125"/>
    </source>
</evidence>
<keyword evidence="4" id="KW-1185">Reference proteome</keyword>
<dbReference type="RefSeq" id="WP_234978119.1">
    <property type="nucleotide sequence ID" value="NZ_FTNC01000036.1"/>
</dbReference>
<dbReference type="PANTHER" id="PTHR30005">
    <property type="entry name" value="EXOPOLYPHOSPHATASE"/>
    <property type="match status" value="1"/>
</dbReference>
<accession>A0A1N7BWF5</accession>
<proteinExistence type="inferred from homology"/>
<dbReference type="InterPro" id="IPR003695">
    <property type="entry name" value="Ppx_GppA_N"/>
</dbReference>
<dbReference type="Gene3D" id="3.30.420.150">
    <property type="entry name" value="Exopolyphosphatase. Domain 2"/>
    <property type="match status" value="1"/>
</dbReference>
<dbReference type="STRING" id="56779.SAMN05421834_1363"/>
<sequence length="302" mass="33954">MNLRAAAIDIGTNSCRLLIGENNEKNSFKILIRELEITRLGEGVDQNRKLKTSAVQRVVKALKKFRLIIDQFQVEKVRVIGTSALRDVDNADLLSSKLQEINFKLEIISGKKEAELNYVGAAASLDTDFLLIDIGGGSTEFIWPEESDINFRSLDIGCVRMTEKFVSDPEAEFEEASFNKIYNYVDEFLSSHLQFDKNLKIRGVGGTITTLAAVKLGLKEYDSSKIEDLKINISELEKIIKKLSSLKLKKRQKVRGLQPQRADIIIAGLIILKTILDYVDSKELSVSDHDLLYGLVKEELTT</sequence>
<evidence type="ECO:0000313" key="3">
    <source>
        <dbReference type="EMBL" id="SIR55650.1"/>
    </source>
</evidence>
<gene>
    <name evidence="3" type="ORF">SAMN05421834_1363</name>
</gene>
<dbReference type="InterPro" id="IPR043129">
    <property type="entry name" value="ATPase_NBD"/>
</dbReference>
<dbReference type="GO" id="GO:0016462">
    <property type="term" value="F:pyrophosphatase activity"/>
    <property type="evidence" value="ECO:0007669"/>
    <property type="project" value="TreeGrafter"/>
</dbReference>
<evidence type="ECO:0000259" key="2">
    <source>
        <dbReference type="Pfam" id="PF02541"/>
    </source>
</evidence>
<organism evidence="3 4">
    <name type="scientific">Halanaerobium kushneri</name>
    <dbReference type="NCBI Taxonomy" id="56779"/>
    <lineage>
        <taxon>Bacteria</taxon>
        <taxon>Bacillati</taxon>
        <taxon>Bacillota</taxon>
        <taxon>Clostridia</taxon>
        <taxon>Halanaerobiales</taxon>
        <taxon>Halanaerobiaceae</taxon>
        <taxon>Halanaerobium</taxon>
    </lineage>
</organism>
<dbReference type="InterPro" id="IPR050273">
    <property type="entry name" value="GppA/Ppx_hydrolase"/>
</dbReference>
<dbReference type="PANTHER" id="PTHR30005:SF0">
    <property type="entry name" value="RETROGRADE REGULATION PROTEIN 2"/>
    <property type="match status" value="1"/>
</dbReference>
<dbReference type="CDD" id="cd24054">
    <property type="entry name" value="ASKHA_NBD_AaPPX-GppA_MtPPX2-like"/>
    <property type="match status" value="1"/>
</dbReference>
<dbReference type="Pfam" id="PF02541">
    <property type="entry name" value="Ppx-GppA"/>
    <property type="match status" value="1"/>
</dbReference>
<reference evidence="4" key="1">
    <citation type="submission" date="2017-01" db="EMBL/GenBank/DDBJ databases">
        <authorList>
            <person name="Varghese N."/>
            <person name="Submissions S."/>
        </authorList>
    </citation>
    <scope>NUCLEOTIDE SEQUENCE [LARGE SCALE GENOMIC DNA]</scope>
    <source>
        <strain evidence="4">ATCC 700103</strain>
    </source>
</reference>
<feature type="domain" description="Ppx/GppA phosphatase N-terminal" evidence="2">
    <location>
        <begin position="25"/>
        <end position="298"/>
    </location>
</feature>
<dbReference type="SUPFAM" id="SSF53067">
    <property type="entry name" value="Actin-like ATPase domain"/>
    <property type="match status" value="2"/>
</dbReference>
<evidence type="ECO:0000313" key="4">
    <source>
        <dbReference type="Proteomes" id="UP000185669"/>
    </source>
</evidence>
<comment type="similarity">
    <text evidence="1">Belongs to the GppA/Ppx family.</text>
</comment>
<dbReference type="Gene3D" id="3.30.420.40">
    <property type="match status" value="1"/>
</dbReference>
<protein>
    <submittedName>
        <fullName evidence="3">Ppx/GppA phosphatase</fullName>
    </submittedName>
</protein>
<dbReference type="Proteomes" id="UP000185669">
    <property type="component" value="Unassembled WGS sequence"/>
</dbReference>